<dbReference type="InterPro" id="IPR017896">
    <property type="entry name" value="4Fe4S_Fe-S-bd"/>
</dbReference>
<keyword evidence="3" id="KW-0411">Iron-sulfur</keyword>
<dbReference type="EMBL" id="FNGU01000001">
    <property type="protein sequence ID" value="SDL36739.1"/>
    <property type="molecule type" value="Genomic_DNA"/>
</dbReference>
<dbReference type="GO" id="GO:0046872">
    <property type="term" value="F:metal ion binding"/>
    <property type="evidence" value="ECO:0007669"/>
    <property type="project" value="UniProtKB-KW"/>
</dbReference>
<dbReference type="OrthoDB" id="9795302at2"/>
<protein>
    <submittedName>
        <fullName evidence="5">4Fe-4S dicluster domain-containing protein</fullName>
    </submittedName>
</protein>
<evidence type="ECO:0000313" key="6">
    <source>
        <dbReference type="Proteomes" id="UP000182146"/>
    </source>
</evidence>
<evidence type="ECO:0000256" key="3">
    <source>
        <dbReference type="ARBA" id="ARBA00023014"/>
    </source>
</evidence>
<dbReference type="Pfam" id="PF17179">
    <property type="entry name" value="Fer4_22"/>
    <property type="match status" value="1"/>
</dbReference>
<dbReference type="InterPro" id="IPR009051">
    <property type="entry name" value="Helical_ferredxn"/>
</dbReference>
<dbReference type="PROSITE" id="PS00198">
    <property type="entry name" value="4FE4S_FER_1"/>
    <property type="match status" value="2"/>
</dbReference>
<reference evidence="5 6" key="1">
    <citation type="submission" date="2016-10" db="EMBL/GenBank/DDBJ databases">
        <authorList>
            <person name="de Groot N.N."/>
        </authorList>
    </citation>
    <scope>NUCLEOTIDE SEQUENCE [LARGE SCALE GENOMIC DNA]</scope>
    <source>
        <strain evidence="5 6">DSM 17813</strain>
    </source>
</reference>
<keyword evidence="2" id="KW-0408">Iron</keyword>
<gene>
    <name evidence="5" type="ORF">SAMN05660860_00447</name>
</gene>
<dbReference type="PROSITE" id="PS51379">
    <property type="entry name" value="4FE4S_FER_2"/>
    <property type="match status" value="2"/>
</dbReference>
<organism evidence="5 6">
    <name type="scientific">Geoalkalibacter ferrihydriticus</name>
    <dbReference type="NCBI Taxonomy" id="392333"/>
    <lineage>
        <taxon>Bacteria</taxon>
        <taxon>Pseudomonadati</taxon>
        <taxon>Thermodesulfobacteriota</taxon>
        <taxon>Desulfuromonadia</taxon>
        <taxon>Desulfuromonadales</taxon>
        <taxon>Geoalkalibacteraceae</taxon>
        <taxon>Geoalkalibacter</taxon>
    </lineage>
</organism>
<feature type="domain" description="4Fe-4S ferredoxin-type" evidence="4">
    <location>
        <begin position="203"/>
        <end position="234"/>
    </location>
</feature>
<dbReference type="InterPro" id="IPR017900">
    <property type="entry name" value="4Fe4S_Fe_S_CS"/>
</dbReference>
<accession>A0A1G9JGN3</accession>
<evidence type="ECO:0000313" key="5">
    <source>
        <dbReference type="EMBL" id="SDL36739.1"/>
    </source>
</evidence>
<feature type="domain" description="4Fe-4S ferredoxin-type" evidence="4">
    <location>
        <begin position="283"/>
        <end position="311"/>
    </location>
</feature>
<dbReference type="SUPFAM" id="SSF46548">
    <property type="entry name" value="alpha-helical ferredoxin"/>
    <property type="match status" value="1"/>
</dbReference>
<dbReference type="AlphaFoldDB" id="A0A1G9JGN3"/>
<dbReference type="Gene3D" id="1.10.1060.10">
    <property type="entry name" value="Alpha-helical ferredoxin"/>
    <property type="match status" value="1"/>
</dbReference>
<dbReference type="PANTHER" id="PTHR40447">
    <property type="entry name" value="ANAEROBIC SULFITE REDUCTASE SUBUNIT A"/>
    <property type="match status" value="1"/>
</dbReference>
<evidence type="ECO:0000256" key="2">
    <source>
        <dbReference type="ARBA" id="ARBA00023004"/>
    </source>
</evidence>
<dbReference type="STRING" id="392333.SAMN05660860_00447"/>
<keyword evidence="1" id="KW-0479">Metal-binding</keyword>
<evidence type="ECO:0000259" key="4">
    <source>
        <dbReference type="PROSITE" id="PS51379"/>
    </source>
</evidence>
<dbReference type="RefSeq" id="WP_052446211.1">
    <property type="nucleotide sequence ID" value="NZ_FNGU01000001.1"/>
</dbReference>
<sequence>MKSFDVGSGFGEALLTLLSSRGQVYGPFCGADGVCRLQPVSRWQSLSSNPPLIPPKKYLFPPRERLWSLASDEYRRIALAEKATALVGLAPCDLHAIAYLDRVFADDPHYVQRRQKTLLIGTSCTPRDDCFCPAWQAEPPCDLFVSGERLWCGSAEGQRLASQLAGCLANEREDLPLPPIQPAARLDDRQGDLGKVFAGDEQAALWARFAQGCLSCGACSAVCPTCTCHDLVDRAQPSRQPERFRRWGSCVFSPLALADGRHSLSSEQGGRLRFRFEHKFFGFGPLRGEGSCVGCARCARACPAGIDLAEVRSALPSGSKS</sequence>
<proteinExistence type="predicted"/>
<dbReference type="PANTHER" id="PTHR40447:SF1">
    <property type="entry name" value="ANAEROBIC SULFITE REDUCTASE SUBUNIT A"/>
    <property type="match status" value="1"/>
</dbReference>
<evidence type="ECO:0000256" key="1">
    <source>
        <dbReference type="ARBA" id="ARBA00022723"/>
    </source>
</evidence>
<dbReference type="GO" id="GO:0051536">
    <property type="term" value="F:iron-sulfur cluster binding"/>
    <property type="evidence" value="ECO:0007669"/>
    <property type="project" value="UniProtKB-KW"/>
</dbReference>
<name>A0A1G9JGN3_9BACT</name>
<dbReference type="Proteomes" id="UP000182146">
    <property type="component" value="Unassembled WGS sequence"/>
</dbReference>